<name>A0A2H0UCJ4_9BACT</name>
<comment type="caution">
    <text evidence="2">The sequence shown here is derived from an EMBL/GenBank/DDBJ whole genome shotgun (WGS) entry which is preliminary data.</text>
</comment>
<protein>
    <submittedName>
        <fullName evidence="2">Uncharacterized protein</fullName>
    </submittedName>
</protein>
<evidence type="ECO:0000256" key="1">
    <source>
        <dbReference type="SAM" id="Phobius"/>
    </source>
</evidence>
<feature type="transmembrane region" description="Helical" evidence="1">
    <location>
        <begin position="21"/>
        <end position="45"/>
    </location>
</feature>
<proteinExistence type="predicted"/>
<dbReference type="InterPro" id="IPR007813">
    <property type="entry name" value="PilN"/>
</dbReference>
<keyword evidence="1" id="KW-0812">Transmembrane</keyword>
<gene>
    <name evidence="2" type="ORF">COU18_00080</name>
</gene>
<dbReference type="AlphaFoldDB" id="A0A2H0UCJ4"/>
<dbReference type="EMBL" id="PFBK01000002">
    <property type="protein sequence ID" value="PIR84143.1"/>
    <property type="molecule type" value="Genomic_DNA"/>
</dbReference>
<keyword evidence="1" id="KW-1133">Transmembrane helix</keyword>
<dbReference type="Proteomes" id="UP000231192">
    <property type="component" value="Unassembled WGS sequence"/>
</dbReference>
<organism evidence="2 3">
    <name type="scientific">Candidatus Kaiserbacteria bacterium CG10_big_fil_rev_8_21_14_0_10_51_14</name>
    <dbReference type="NCBI Taxonomy" id="1974610"/>
    <lineage>
        <taxon>Bacteria</taxon>
        <taxon>Candidatus Kaiseribacteriota</taxon>
    </lineage>
</organism>
<reference evidence="3" key="1">
    <citation type="submission" date="2017-09" db="EMBL/GenBank/DDBJ databases">
        <title>Depth-based differentiation of microbial function through sediment-hosted aquifers and enrichment of novel symbionts in the deep terrestrial subsurface.</title>
        <authorList>
            <person name="Probst A.J."/>
            <person name="Ladd B."/>
            <person name="Jarett J.K."/>
            <person name="Geller-Mcgrath D.E."/>
            <person name="Sieber C.M.K."/>
            <person name="Emerson J.B."/>
            <person name="Anantharaman K."/>
            <person name="Thomas B.C."/>
            <person name="Malmstrom R."/>
            <person name="Stieglmeier M."/>
            <person name="Klingl A."/>
            <person name="Woyke T."/>
            <person name="Ryan C.M."/>
            <person name="Banfield J.F."/>
        </authorList>
    </citation>
    <scope>NUCLEOTIDE SEQUENCE [LARGE SCALE GENOMIC DNA]</scope>
</reference>
<evidence type="ECO:0000313" key="2">
    <source>
        <dbReference type="EMBL" id="PIR84143.1"/>
    </source>
</evidence>
<sequence length="171" mass="18258">MSNLLPRDAEKAIWRMYLGRFILAGSLVAIISAALATFALLPMYVALHSDKSGAPELSSGEKRAATQQERSEIAHAQSLVTTLSPFLSAPSTVSVAIETALTLRPKGVYVDRIRYVSGEIMLVGEASTREGISAYRQALQSNSYFTTVSVPIGDLAGTQGGRFSVTLTGTF</sequence>
<dbReference type="Pfam" id="PF05137">
    <property type="entry name" value="PilN"/>
    <property type="match status" value="1"/>
</dbReference>
<evidence type="ECO:0000313" key="3">
    <source>
        <dbReference type="Proteomes" id="UP000231192"/>
    </source>
</evidence>
<accession>A0A2H0UCJ4</accession>
<keyword evidence="1" id="KW-0472">Membrane</keyword>